<keyword evidence="4" id="KW-1185">Reference proteome</keyword>
<dbReference type="AlphaFoldDB" id="A0A7U3YL33"/>
<proteinExistence type="predicted"/>
<dbReference type="RefSeq" id="WP_015723910.1">
    <property type="nucleotide sequence ID" value="NC_014972.1"/>
</dbReference>
<evidence type="ECO:0000313" key="3">
    <source>
        <dbReference type="EMBL" id="ADW17368.1"/>
    </source>
</evidence>
<feature type="signal peptide" evidence="2">
    <location>
        <begin position="1"/>
        <end position="26"/>
    </location>
</feature>
<dbReference type="Proteomes" id="UP000006365">
    <property type="component" value="Chromosome"/>
</dbReference>
<feature type="chain" id="PRO_5031153495" evidence="2">
    <location>
        <begin position="27"/>
        <end position="94"/>
    </location>
</feature>
<evidence type="ECO:0000256" key="2">
    <source>
        <dbReference type="SAM" id="SignalP"/>
    </source>
</evidence>
<accession>A0A7U3YL33</accession>
<organism evidence="3 4">
    <name type="scientific">Desulfobulbus propionicus (strain ATCC 33891 / DSM 2032 / VKM B-1956 / 1pr3)</name>
    <dbReference type="NCBI Taxonomy" id="577650"/>
    <lineage>
        <taxon>Bacteria</taxon>
        <taxon>Pseudomonadati</taxon>
        <taxon>Thermodesulfobacteriota</taxon>
        <taxon>Desulfobulbia</taxon>
        <taxon>Desulfobulbales</taxon>
        <taxon>Desulfobulbaceae</taxon>
        <taxon>Desulfobulbus</taxon>
    </lineage>
</organism>
<gene>
    <name evidence="3" type="ordered locus">Despr_1199</name>
</gene>
<sequence length="94" mass="9654">MRTGKIGGKILLVAGAVIVLAMPAMAGNGKGTSAGKGSGDRTRTQSRDGSCQDAIEQGTDGQLLVGVSDMIRIMFGQQNGDLERDQLQDGSCQG</sequence>
<feature type="compositionally biased region" description="Gly residues" evidence="1">
    <location>
        <begin position="28"/>
        <end position="37"/>
    </location>
</feature>
<protein>
    <submittedName>
        <fullName evidence="3">Uncharacterized protein</fullName>
    </submittedName>
</protein>
<dbReference type="KEGG" id="dpr:Despr_1199"/>
<feature type="region of interest" description="Disordered" evidence="1">
    <location>
        <begin position="26"/>
        <end position="55"/>
    </location>
</feature>
<dbReference type="EMBL" id="CP002364">
    <property type="protein sequence ID" value="ADW17368.1"/>
    <property type="molecule type" value="Genomic_DNA"/>
</dbReference>
<name>A0A7U3YL33_DESPD</name>
<evidence type="ECO:0000313" key="4">
    <source>
        <dbReference type="Proteomes" id="UP000006365"/>
    </source>
</evidence>
<keyword evidence="2" id="KW-0732">Signal</keyword>
<evidence type="ECO:0000256" key="1">
    <source>
        <dbReference type="SAM" id="MobiDB-lite"/>
    </source>
</evidence>
<reference evidence="3 4" key="1">
    <citation type="journal article" date="2011" name="Stand. Genomic Sci.">
        <title>Complete genome sequence of Desulfobulbus propionicus type strain (1pr3).</title>
        <authorList>
            <person name="Pagani I."/>
            <person name="Lapidus A."/>
            <person name="Nolan M."/>
            <person name="Lucas S."/>
            <person name="Hammon N."/>
            <person name="Deshpande S."/>
            <person name="Cheng J.F."/>
            <person name="Chertkov O."/>
            <person name="Davenport K."/>
            <person name="Tapia R."/>
            <person name="Han C."/>
            <person name="Goodwin L."/>
            <person name="Pitluck S."/>
            <person name="Liolios K."/>
            <person name="Mavromatis K."/>
            <person name="Ivanova N."/>
            <person name="Mikhailova N."/>
            <person name="Pati A."/>
            <person name="Chen A."/>
            <person name="Palaniappan K."/>
            <person name="Land M."/>
            <person name="Hauser L."/>
            <person name="Chang Y.J."/>
            <person name="Jeffries C.D."/>
            <person name="Detter J.C."/>
            <person name="Brambilla E."/>
            <person name="Kannan K.P."/>
            <person name="Djao O.D."/>
            <person name="Rohde M."/>
            <person name="Pukall R."/>
            <person name="Spring S."/>
            <person name="Goker M."/>
            <person name="Sikorski J."/>
            <person name="Woyke T."/>
            <person name="Bristow J."/>
            <person name="Eisen J.A."/>
            <person name="Markowitz V."/>
            <person name="Hugenholtz P."/>
            <person name="Kyrpides N.C."/>
            <person name="Klenk H.P."/>
        </authorList>
    </citation>
    <scope>NUCLEOTIDE SEQUENCE [LARGE SCALE GENOMIC DNA]</scope>
    <source>
        <strain evidence="4">ATCC 33891 / DSM 2032 / 1pr3</strain>
    </source>
</reference>